<comment type="similarity">
    <text evidence="2">Belongs to the endoribonuclease YbeY family.</text>
</comment>
<keyword evidence="6" id="KW-0378">Hydrolase</keyword>
<name>A0A8T2RKD1_CERRI</name>
<proteinExistence type="inferred from homology"/>
<dbReference type="HAMAP" id="MF_00009">
    <property type="entry name" value="Endoribonucl_YbeY"/>
    <property type="match status" value="1"/>
</dbReference>
<dbReference type="SUPFAM" id="SSF55486">
    <property type="entry name" value="Metalloproteases ('zincins'), catalytic domain"/>
    <property type="match status" value="1"/>
</dbReference>
<dbReference type="InterPro" id="IPR023214">
    <property type="entry name" value="HAD_sf"/>
</dbReference>
<evidence type="ECO:0000256" key="7">
    <source>
        <dbReference type="ARBA" id="ARBA00022833"/>
    </source>
</evidence>
<comment type="caution">
    <text evidence="9">The sequence shown here is derived from an EMBL/GenBank/DDBJ whole genome shotgun (WGS) entry which is preliminary data.</text>
</comment>
<dbReference type="InterPro" id="IPR002036">
    <property type="entry name" value="YbeY"/>
</dbReference>
<evidence type="ECO:0000256" key="2">
    <source>
        <dbReference type="ARBA" id="ARBA00010875"/>
    </source>
</evidence>
<evidence type="ECO:0000256" key="3">
    <source>
        <dbReference type="ARBA" id="ARBA00022722"/>
    </source>
</evidence>
<keyword evidence="4" id="KW-0479">Metal-binding</keyword>
<evidence type="ECO:0000256" key="1">
    <source>
        <dbReference type="ARBA" id="ARBA00001947"/>
    </source>
</evidence>
<dbReference type="SUPFAM" id="SSF56784">
    <property type="entry name" value="HAD-like"/>
    <property type="match status" value="1"/>
</dbReference>
<gene>
    <name evidence="9" type="ORF">KP509_26G004900</name>
</gene>
<feature type="compositionally biased region" description="Acidic residues" evidence="8">
    <location>
        <begin position="535"/>
        <end position="544"/>
    </location>
</feature>
<dbReference type="AlphaFoldDB" id="A0A8T2RKD1"/>
<dbReference type="GO" id="GO:0046872">
    <property type="term" value="F:metal ion binding"/>
    <property type="evidence" value="ECO:0007669"/>
    <property type="project" value="UniProtKB-KW"/>
</dbReference>
<dbReference type="Pfam" id="PF02130">
    <property type="entry name" value="YbeY"/>
    <property type="match status" value="1"/>
</dbReference>
<dbReference type="InterPro" id="IPR023091">
    <property type="entry name" value="MetalPrtase_cat_dom_sf_prd"/>
</dbReference>
<organism evidence="9 10">
    <name type="scientific">Ceratopteris richardii</name>
    <name type="common">Triangle waterfern</name>
    <dbReference type="NCBI Taxonomy" id="49495"/>
    <lineage>
        <taxon>Eukaryota</taxon>
        <taxon>Viridiplantae</taxon>
        <taxon>Streptophyta</taxon>
        <taxon>Embryophyta</taxon>
        <taxon>Tracheophyta</taxon>
        <taxon>Polypodiopsida</taxon>
        <taxon>Polypodiidae</taxon>
        <taxon>Polypodiales</taxon>
        <taxon>Pteridineae</taxon>
        <taxon>Pteridaceae</taxon>
        <taxon>Parkerioideae</taxon>
        <taxon>Ceratopteris</taxon>
    </lineage>
</organism>
<comment type="cofactor">
    <cofactor evidence="1">
        <name>Zn(2+)</name>
        <dbReference type="ChEBI" id="CHEBI:29105"/>
    </cofactor>
</comment>
<protein>
    <submittedName>
        <fullName evidence="9">Uncharacterized protein</fullName>
    </submittedName>
</protein>
<keyword evidence="10" id="KW-1185">Reference proteome</keyword>
<dbReference type="PANTHER" id="PTHR46986">
    <property type="entry name" value="ENDORIBONUCLEASE YBEY, CHLOROPLASTIC"/>
    <property type="match status" value="1"/>
</dbReference>
<keyword evidence="5" id="KW-0255">Endonuclease</keyword>
<dbReference type="PANTHER" id="PTHR46986:SF1">
    <property type="entry name" value="ENDORIBONUCLEASE YBEY, CHLOROPLASTIC"/>
    <property type="match status" value="1"/>
</dbReference>
<evidence type="ECO:0000313" key="10">
    <source>
        <dbReference type="Proteomes" id="UP000825935"/>
    </source>
</evidence>
<feature type="compositionally biased region" description="Basic and acidic residues" evidence="8">
    <location>
        <begin position="558"/>
        <end position="571"/>
    </location>
</feature>
<dbReference type="Gene3D" id="3.40.390.30">
    <property type="entry name" value="Metalloproteases ('zincins'), catalytic domain"/>
    <property type="match status" value="1"/>
</dbReference>
<evidence type="ECO:0000313" key="9">
    <source>
        <dbReference type="EMBL" id="KAH7296025.1"/>
    </source>
</evidence>
<evidence type="ECO:0000256" key="6">
    <source>
        <dbReference type="ARBA" id="ARBA00022801"/>
    </source>
</evidence>
<keyword evidence="3" id="KW-0540">Nuclease</keyword>
<dbReference type="GO" id="GO:0004519">
    <property type="term" value="F:endonuclease activity"/>
    <property type="evidence" value="ECO:0007669"/>
    <property type="project" value="UniProtKB-KW"/>
</dbReference>
<accession>A0A8T2RKD1</accession>
<evidence type="ECO:0000256" key="5">
    <source>
        <dbReference type="ARBA" id="ARBA00022759"/>
    </source>
</evidence>
<dbReference type="Pfam" id="PF08282">
    <property type="entry name" value="Hydrolase_3"/>
    <property type="match status" value="1"/>
</dbReference>
<reference evidence="9" key="1">
    <citation type="submission" date="2021-08" db="EMBL/GenBank/DDBJ databases">
        <title>WGS assembly of Ceratopteris richardii.</title>
        <authorList>
            <person name="Marchant D.B."/>
            <person name="Chen G."/>
            <person name="Jenkins J."/>
            <person name="Shu S."/>
            <person name="Leebens-Mack J."/>
            <person name="Grimwood J."/>
            <person name="Schmutz J."/>
            <person name="Soltis P."/>
            <person name="Soltis D."/>
            <person name="Chen Z.-H."/>
        </authorList>
    </citation>
    <scope>NUCLEOTIDE SEQUENCE</scope>
    <source>
        <strain evidence="9">Whitten #5841</strain>
        <tissue evidence="9">Leaf</tissue>
    </source>
</reference>
<dbReference type="GO" id="GO:0006364">
    <property type="term" value="P:rRNA processing"/>
    <property type="evidence" value="ECO:0007669"/>
    <property type="project" value="InterPro"/>
</dbReference>
<dbReference type="Proteomes" id="UP000825935">
    <property type="component" value="Chromosome 26"/>
</dbReference>
<dbReference type="GO" id="GO:0004222">
    <property type="term" value="F:metalloendopeptidase activity"/>
    <property type="evidence" value="ECO:0007669"/>
    <property type="project" value="InterPro"/>
</dbReference>
<evidence type="ECO:0000256" key="4">
    <source>
        <dbReference type="ARBA" id="ARBA00022723"/>
    </source>
</evidence>
<dbReference type="EMBL" id="CM035431">
    <property type="protein sequence ID" value="KAH7296025.1"/>
    <property type="molecule type" value="Genomic_DNA"/>
</dbReference>
<dbReference type="OrthoDB" id="27226at2759"/>
<evidence type="ECO:0000256" key="8">
    <source>
        <dbReference type="SAM" id="MobiDB-lite"/>
    </source>
</evidence>
<dbReference type="NCBIfam" id="TIGR00043">
    <property type="entry name" value="rRNA maturation RNase YbeY"/>
    <property type="match status" value="1"/>
</dbReference>
<dbReference type="InterPro" id="IPR036412">
    <property type="entry name" value="HAD-like_sf"/>
</dbReference>
<dbReference type="Gene3D" id="3.40.50.1000">
    <property type="entry name" value="HAD superfamily/HAD-like"/>
    <property type="match status" value="1"/>
</dbReference>
<keyword evidence="7" id="KW-0862">Zinc</keyword>
<feature type="region of interest" description="Disordered" evidence="8">
    <location>
        <begin position="520"/>
        <end position="586"/>
    </location>
</feature>
<sequence>MAMRSLLFQPRPPSPSHSLQSWLFNSTLHCFPYSRIRQYHLPLRSSLPHLMAAGSFSTSPSVHAPRRRDRSLLPLGGLVIKGPAGKRSKRLETTPSLSPITERLDSKGKPKKCDPEFSVPVILEDSLDETPELEKLLGQLEQDAPLAVKLAFEGLDNEVSTEMVELSLVICDDSYIQKLNKKWRGKDYPTDVLCFPQGRLPKMSSLWLLGDVIISLDTARRQAEERGHDLLDEMRILLVHGLLHVLGYDHEQGAEAAEEMEKEELRILQGLGWKSAGLITASMKEIQAERTQPSTQDLEVEKKKGLCRSSSPFKVLLCDMEGTLLNSKSKISKSTAAALKEAVRRGIKAVIATGKTRPAVITACQSVGLVGETGVISNTSPGVFVQGLLVYGQHGKVIHSQILSPDVCVKAFQYSLEERRPLLGFSGDRTVTLFEHDLIDALHTIYMEPKAEVAPSVDHILENYSIQKLLFADAVDQVSKFIRPYWSNELGDAARVVQAQSDMLEIIPIGASKDVHPREICAEDPTKTGNNTSSDEVDVEEEEFAPLLSKRGVSTDGDGGRNDRRADKSESDSTYDLSRQKDAGTLDDVIQEGGIVSHEFCEEALEPGPLESSTGKRTLQSQASNVPVSEFLCSFSDDVANEPFEALPLPVRSIVQVSDDWAERSLGLGDSSQHFKDNAGTSIPIIEETYNLETLEAAAPESNLLTSQTRAVRDDKANYPLDSDKPRIDELLEPGSERFEKRLSYDSNIEDDTDNEQLREYWTRVL</sequence>